<evidence type="ECO:0000313" key="2">
    <source>
        <dbReference type="EMBL" id="MBD7984603.1"/>
    </source>
</evidence>
<dbReference type="Proteomes" id="UP000626786">
    <property type="component" value="Unassembled WGS sequence"/>
</dbReference>
<organism evidence="2 3">
    <name type="scientific">Sporosarcina quadrami</name>
    <dbReference type="NCBI Taxonomy" id="2762234"/>
    <lineage>
        <taxon>Bacteria</taxon>
        <taxon>Bacillati</taxon>
        <taxon>Bacillota</taxon>
        <taxon>Bacilli</taxon>
        <taxon>Bacillales</taxon>
        <taxon>Caryophanaceae</taxon>
        <taxon>Sporosarcina</taxon>
    </lineage>
</organism>
<reference evidence="2 3" key="1">
    <citation type="submission" date="2020-08" db="EMBL/GenBank/DDBJ databases">
        <title>A Genomic Blueprint of the Chicken Gut Microbiome.</title>
        <authorList>
            <person name="Gilroy R."/>
            <person name="Ravi A."/>
            <person name="Getino M."/>
            <person name="Pursley I."/>
            <person name="Horton D.L."/>
            <person name="Alikhan N.-F."/>
            <person name="Baker D."/>
            <person name="Gharbi K."/>
            <person name="Hall N."/>
            <person name="Watson M."/>
            <person name="Adriaenssens E.M."/>
            <person name="Foster-Nyarko E."/>
            <person name="Jarju S."/>
            <person name="Secka A."/>
            <person name="Antonio M."/>
            <person name="Oren A."/>
            <person name="Chaudhuri R."/>
            <person name="La Ragione R.M."/>
            <person name="Hildebrand F."/>
            <person name="Pallen M.J."/>
        </authorList>
    </citation>
    <scope>NUCLEOTIDE SEQUENCE [LARGE SCALE GENOMIC DNA]</scope>
    <source>
        <strain evidence="2 3">Sa2YVA2</strain>
    </source>
</reference>
<accession>A0ABR8U988</accession>
<dbReference type="RefSeq" id="WP_191694300.1">
    <property type="nucleotide sequence ID" value="NZ_JACSQN010000006.1"/>
</dbReference>
<dbReference type="PROSITE" id="PS50965">
    <property type="entry name" value="NERD"/>
    <property type="match status" value="1"/>
</dbReference>
<dbReference type="EMBL" id="JACSQN010000006">
    <property type="protein sequence ID" value="MBD7984603.1"/>
    <property type="molecule type" value="Genomic_DNA"/>
</dbReference>
<proteinExistence type="predicted"/>
<dbReference type="Pfam" id="PF08378">
    <property type="entry name" value="NERD"/>
    <property type="match status" value="1"/>
</dbReference>
<dbReference type="InterPro" id="IPR011528">
    <property type="entry name" value="NERD"/>
</dbReference>
<feature type="domain" description="NERD" evidence="1">
    <location>
        <begin position="41"/>
        <end position="159"/>
    </location>
</feature>
<name>A0ABR8U988_9BACL</name>
<evidence type="ECO:0000259" key="1">
    <source>
        <dbReference type="PROSITE" id="PS50965"/>
    </source>
</evidence>
<evidence type="ECO:0000313" key="3">
    <source>
        <dbReference type="Proteomes" id="UP000626786"/>
    </source>
</evidence>
<sequence length="320" mass="37623">MIYKTRTMPNELKALQSLDKRLSRHHEKKYIIQKELYAIQAGYAGELEFDAYMTDFNPDYPYAILNDLYLQNNRIYFQIDALLITPSTIIVIEVKNYAEKTVITENPMQFIKTYKNGDRKARPNVINEVKRKIRHLQKWLIKKGIRTPIDGLITFANTNELSIESTNLEMKILSNDEAPTYLESLPIQPQSLNEKTIKKVARELAKHHKEFNPFPISKRYGIKPSEIQPGVLCPSCQQIGMKWRTEKWNCPCSYHDKHAHLHTIEEWFMLIQPTITNREFRQFSKQPNPNVARTLLKKSNLIQHGERRGIHYKQQKITNT</sequence>
<keyword evidence="3" id="KW-1185">Reference proteome</keyword>
<protein>
    <submittedName>
        <fullName evidence="2">NERD domain-containing protein</fullName>
    </submittedName>
</protein>
<gene>
    <name evidence="2" type="ORF">H9649_08430</name>
</gene>
<comment type="caution">
    <text evidence="2">The sequence shown here is derived from an EMBL/GenBank/DDBJ whole genome shotgun (WGS) entry which is preliminary data.</text>
</comment>